<feature type="compositionally biased region" description="Low complexity" evidence="7">
    <location>
        <begin position="252"/>
        <end position="262"/>
    </location>
</feature>
<dbReference type="Gene3D" id="2.60.200.20">
    <property type="match status" value="1"/>
</dbReference>
<dbReference type="GO" id="GO:0000978">
    <property type="term" value="F:RNA polymerase II cis-regulatory region sequence-specific DNA binding"/>
    <property type="evidence" value="ECO:0007669"/>
    <property type="project" value="TreeGrafter"/>
</dbReference>
<comment type="caution">
    <text evidence="10">The sequence shown here is derived from an EMBL/GenBank/DDBJ whole genome shotgun (WGS) entry which is preliminary data.</text>
</comment>
<dbReference type="PROSITE" id="PS50006">
    <property type="entry name" value="FHA_DOMAIN"/>
    <property type="match status" value="1"/>
</dbReference>
<proteinExistence type="predicted"/>
<dbReference type="Proteomes" id="UP000521872">
    <property type="component" value="Unassembled WGS sequence"/>
</dbReference>
<evidence type="ECO:0000256" key="5">
    <source>
        <dbReference type="ARBA" id="ARBA00023242"/>
    </source>
</evidence>
<evidence type="ECO:0000259" key="8">
    <source>
        <dbReference type="PROSITE" id="PS50006"/>
    </source>
</evidence>
<name>A0A8H4QYY2_9AGAR</name>
<keyword evidence="3 6" id="KW-0238">DNA-binding</keyword>
<evidence type="ECO:0000256" key="4">
    <source>
        <dbReference type="ARBA" id="ARBA00023163"/>
    </source>
</evidence>
<sequence length="843" mass="90590">MERISESVVVASLSASSTTFSCAAFTVISVEAIMIIEKKSDVRRRQADGSRVSWNSSLAVDHIPASVAFADKHPARRPRMDTRTRTASPTTDNASAKHPTPPPVQDKISAYYSLVFPHYTFYIQTLSITIGRRCAPTVATSSTNAASQVDVDLGALKSVSRLHAKIEYDQDEDRFVLVVIGRNGAWVDGVWSGAGTRAPLGERSQIQIASRTFHFVLPPPPPPEDTPSPSSQSSTNRQRSPSVDVTSIDVTSISPPSSQPSHSPLPPVELKLQSPSPSPSPEPSPIPSPVLSLSPELLSPPKAKPKPLVHPPQQFQPTLPNSNSIGQSSKANSKKRKKGDTDPPPILERPKPEDIPPKPAFTYAQLIHRAIKDLGGKGTLQQICTWIMNTYEYYRYADSTAWMSSVRHNLSSNRAFRKMERCGGDRGKGFFWSLDEIHSQSLEEQEQKAKQAAATVAQGAISGTAEPVSKSRKKEKGAFLEPPLKRSVKGDLKGAPLPPPLTSSPLQFKTAPTPIPPPPSTPNATVQSTVVPQPQVTKPISTATTGVFAYPSHPQSMQTMNITRPGSSMTSTFQSKSLTGTNPYAPLAQSNWAMHAKVVPTGSASPSVNLNPQPTPTITSPPITSPPPAPPSQGAVPDVVIPIILGPIPPTHPDYSPDHPNNSAKEGYMILHERKLILDPVIFAELTKEMLEKLEAMGARGALQVLTEHMIRALKERRRERGKERGGRRPRGAGRGGARKGAPATSTPFTNVPLEHKRKAPGAEPVNSSDDLKANTAEGNSAMKPPMANQIPAPEPVPLESRDDCPPPGDPGSPLIVVDDVSEDEGPAAKKRKLDTGESLNAS</sequence>
<organism evidence="10 11">
    <name type="scientific">Agrocybe pediades</name>
    <dbReference type="NCBI Taxonomy" id="84607"/>
    <lineage>
        <taxon>Eukaryota</taxon>
        <taxon>Fungi</taxon>
        <taxon>Dikarya</taxon>
        <taxon>Basidiomycota</taxon>
        <taxon>Agaricomycotina</taxon>
        <taxon>Agaricomycetes</taxon>
        <taxon>Agaricomycetidae</taxon>
        <taxon>Agaricales</taxon>
        <taxon>Agaricineae</taxon>
        <taxon>Strophariaceae</taxon>
        <taxon>Agrocybe</taxon>
    </lineage>
</organism>
<keyword evidence="5 6" id="KW-0539">Nucleus</keyword>
<evidence type="ECO:0000313" key="11">
    <source>
        <dbReference type="Proteomes" id="UP000521872"/>
    </source>
</evidence>
<dbReference type="SMART" id="SM00339">
    <property type="entry name" value="FH"/>
    <property type="match status" value="1"/>
</dbReference>
<feature type="compositionally biased region" description="Low complexity" evidence="7">
    <location>
        <begin position="503"/>
        <end position="512"/>
    </location>
</feature>
<dbReference type="CDD" id="cd22701">
    <property type="entry name" value="FHA_FKH1-like"/>
    <property type="match status" value="1"/>
</dbReference>
<dbReference type="AlphaFoldDB" id="A0A8H4QYY2"/>
<dbReference type="GO" id="GO:0005634">
    <property type="term" value="C:nucleus"/>
    <property type="evidence" value="ECO:0007669"/>
    <property type="project" value="UniProtKB-SubCell"/>
</dbReference>
<accession>A0A8H4QYY2</accession>
<dbReference type="PANTHER" id="PTHR45881">
    <property type="entry name" value="CHECKPOINT SUPPRESSOR 1-LIKE, ISOFORM A-RELATED"/>
    <property type="match status" value="1"/>
</dbReference>
<dbReference type="Gene3D" id="1.10.10.10">
    <property type="entry name" value="Winged helix-like DNA-binding domain superfamily/Winged helix DNA-binding domain"/>
    <property type="match status" value="1"/>
</dbReference>
<evidence type="ECO:0000256" key="3">
    <source>
        <dbReference type="ARBA" id="ARBA00023125"/>
    </source>
</evidence>
<dbReference type="PANTHER" id="PTHR45881:SF1">
    <property type="entry name" value="FORK HEAD PROTEIN HOMOLOG 2"/>
    <property type="match status" value="1"/>
</dbReference>
<keyword evidence="4" id="KW-0804">Transcription</keyword>
<dbReference type="InterPro" id="IPR036390">
    <property type="entry name" value="WH_DNA-bd_sf"/>
</dbReference>
<dbReference type="Pfam" id="PF00250">
    <property type="entry name" value="Forkhead"/>
    <property type="match status" value="1"/>
</dbReference>
<feature type="region of interest" description="Disordered" evidence="7">
    <location>
        <begin position="716"/>
        <end position="843"/>
    </location>
</feature>
<feature type="compositionally biased region" description="Low complexity" evidence="7">
    <location>
        <begin position="289"/>
        <end position="301"/>
    </location>
</feature>
<keyword evidence="2" id="KW-0805">Transcription regulation</keyword>
<feature type="region of interest" description="Disordered" evidence="7">
    <location>
        <begin position="72"/>
        <end position="103"/>
    </location>
</feature>
<dbReference type="Pfam" id="PF00498">
    <property type="entry name" value="FHA"/>
    <property type="match status" value="1"/>
</dbReference>
<dbReference type="SUPFAM" id="SSF49879">
    <property type="entry name" value="SMAD/FHA domain"/>
    <property type="match status" value="1"/>
</dbReference>
<dbReference type="CDD" id="cd00059">
    <property type="entry name" value="FH_FOX"/>
    <property type="match status" value="1"/>
</dbReference>
<evidence type="ECO:0000313" key="10">
    <source>
        <dbReference type="EMBL" id="KAF4619778.1"/>
    </source>
</evidence>
<feature type="DNA-binding region" description="Fork-head" evidence="6">
    <location>
        <begin position="358"/>
        <end position="453"/>
    </location>
</feature>
<feature type="region of interest" description="Disordered" evidence="7">
    <location>
        <begin position="214"/>
        <end position="358"/>
    </location>
</feature>
<comment type="subcellular location">
    <subcellularLocation>
        <location evidence="1 6">Nucleus</location>
    </subcellularLocation>
</comment>
<feature type="domain" description="FHA" evidence="8">
    <location>
        <begin position="128"/>
        <end position="192"/>
    </location>
</feature>
<gene>
    <name evidence="10" type="ORF">D9613_005379</name>
</gene>
<keyword evidence="11" id="KW-1185">Reference proteome</keyword>
<evidence type="ECO:0000256" key="7">
    <source>
        <dbReference type="SAM" id="MobiDB-lite"/>
    </source>
</evidence>
<feature type="compositionally biased region" description="Pro residues" evidence="7">
    <location>
        <begin position="217"/>
        <end position="226"/>
    </location>
</feature>
<feature type="region of interest" description="Disordered" evidence="7">
    <location>
        <begin position="442"/>
        <end position="527"/>
    </location>
</feature>
<feature type="compositionally biased region" description="Polar residues" evidence="7">
    <location>
        <begin position="85"/>
        <end position="94"/>
    </location>
</feature>
<evidence type="ECO:0000256" key="1">
    <source>
        <dbReference type="ARBA" id="ARBA00004123"/>
    </source>
</evidence>
<dbReference type="InterPro" id="IPR036388">
    <property type="entry name" value="WH-like_DNA-bd_sf"/>
</dbReference>
<evidence type="ECO:0000256" key="2">
    <source>
        <dbReference type="ARBA" id="ARBA00023015"/>
    </source>
</evidence>
<feature type="compositionally biased region" description="Basic and acidic residues" evidence="7">
    <location>
        <begin position="72"/>
        <end position="84"/>
    </location>
</feature>
<dbReference type="PROSITE" id="PS50039">
    <property type="entry name" value="FORK_HEAD_3"/>
    <property type="match status" value="1"/>
</dbReference>
<dbReference type="EMBL" id="JAACJL010000016">
    <property type="protein sequence ID" value="KAF4619778.1"/>
    <property type="molecule type" value="Genomic_DNA"/>
</dbReference>
<dbReference type="SUPFAM" id="SSF46785">
    <property type="entry name" value="Winged helix' DNA-binding domain"/>
    <property type="match status" value="1"/>
</dbReference>
<dbReference type="InterPro" id="IPR000253">
    <property type="entry name" value="FHA_dom"/>
</dbReference>
<reference evidence="10 11" key="1">
    <citation type="submission" date="2019-12" db="EMBL/GenBank/DDBJ databases">
        <authorList>
            <person name="Floudas D."/>
            <person name="Bentzer J."/>
            <person name="Ahren D."/>
            <person name="Johansson T."/>
            <person name="Persson P."/>
            <person name="Tunlid A."/>
        </authorList>
    </citation>
    <scope>NUCLEOTIDE SEQUENCE [LARGE SCALE GENOMIC DNA]</scope>
    <source>
        <strain evidence="10 11">CBS 102.39</strain>
    </source>
</reference>
<dbReference type="GO" id="GO:0000981">
    <property type="term" value="F:DNA-binding transcription factor activity, RNA polymerase II-specific"/>
    <property type="evidence" value="ECO:0007669"/>
    <property type="project" value="TreeGrafter"/>
</dbReference>
<feature type="domain" description="Fork-head" evidence="9">
    <location>
        <begin position="358"/>
        <end position="453"/>
    </location>
</feature>
<feature type="compositionally biased region" description="Low complexity" evidence="7">
    <location>
        <begin position="227"/>
        <end position="242"/>
    </location>
</feature>
<evidence type="ECO:0000256" key="6">
    <source>
        <dbReference type="PROSITE-ProRule" id="PRU00089"/>
    </source>
</evidence>
<dbReference type="InterPro" id="IPR008984">
    <property type="entry name" value="SMAD_FHA_dom_sf"/>
</dbReference>
<dbReference type="PROSITE" id="PS51257">
    <property type="entry name" value="PROKAR_LIPOPROTEIN"/>
    <property type="match status" value="1"/>
</dbReference>
<dbReference type="InterPro" id="IPR001766">
    <property type="entry name" value="Fork_head_dom"/>
</dbReference>
<protein>
    <submittedName>
        <fullName evidence="10">Uncharacterized protein</fullName>
    </submittedName>
</protein>
<dbReference type="PRINTS" id="PR00053">
    <property type="entry name" value="FORKHEAD"/>
</dbReference>
<feature type="compositionally biased region" description="Polar residues" evidence="7">
    <location>
        <begin position="313"/>
        <end position="331"/>
    </location>
</feature>
<feature type="compositionally biased region" description="Pro residues" evidence="7">
    <location>
        <begin position="276"/>
        <end position="288"/>
    </location>
</feature>
<feature type="compositionally biased region" description="Basic and acidic residues" evidence="7">
    <location>
        <begin position="716"/>
        <end position="727"/>
    </location>
</feature>
<evidence type="ECO:0000259" key="9">
    <source>
        <dbReference type="PROSITE" id="PS50039"/>
    </source>
</evidence>